<organism evidence="1 2">
    <name type="scientific">Brucella anthropi</name>
    <name type="common">Ochrobactrum anthropi</name>
    <dbReference type="NCBI Taxonomy" id="529"/>
    <lineage>
        <taxon>Bacteria</taxon>
        <taxon>Pseudomonadati</taxon>
        <taxon>Pseudomonadota</taxon>
        <taxon>Alphaproteobacteria</taxon>
        <taxon>Hyphomicrobiales</taxon>
        <taxon>Brucellaceae</taxon>
        <taxon>Brucella/Ochrobactrum group</taxon>
        <taxon>Brucella</taxon>
    </lineage>
</organism>
<proteinExistence type="predicted"/>
<gene>
    <name evidence="1" type="ORF">IH622_22870</name>
</gene>
<dbReference type="EMBL" id="JACZKO010000063">
    <property type="protein sequence ID" value="MBE0563639.1"/>
    <property type="molecule type" value="Genomic_DNA"/>
</dbReference>
<dbReference type="AlphaFoldDB" id="A0A8I0TBE3"/>
<reference evidence="1" key="2">
    <citation type="submission" date="2020-10" db="EMBL/GenBank/DDBJ databases">
        <title>Enrichment of novel Verrucomicrobia, Bacteroidetes and Krumholzibacteria in an oxygen-limited, methane- and iron-fed bioreactor inoculated with Bothnian Sea sediments.</title>
        <authorList>
            <person name="Martins P.D."/>
            <person name="de Jong A."/>
            <person name="Lenstra W.K."/>
            <person name="van Helmond N.A.G.M."/>
            <person name="Slomp C.P."/>
            <person name="Jetten M.S.M."/>
            <person name="Welte C.U."/>
            <person name="Rasigraf O."/>
        </authorList>
    </citation>
    <scope>NUCLEOTIDE SEQUENCE</scope>
    <source>
        <strain evidence="1">MAG47</strain>
    </source>
</reference>
<dbReference type="RefSeq" id="WP_151687955.1">
    <property type="nucleotide sequence ID" value="NZ_WBWO01000001.1"/>
</dbReference>
<dbReference type="Gene3D" id="3.90.320.10">
    <property type="match status" value="1"/>
</dbReference>
<protein>
    <recommendedName>
        <fullName evidence="3">PD-(D/E)XK endonuclease-like domain-containing protein</fullName>
    </recommendedName>
</protein>
<comment type="caution">
    <text evidence="1">The sequence shown here is derived from an EMBL/GenBank/DDBJ whole genome shotgun (WGS) entry which is preliminary data.</text>
</comment>
<evidence type="ECO:0000313" key="2">
    <source>
        <dbReference type="Proteomes" id="UP000642265"/>
    </source>
</evidence>
<name>A0A8I0TBE3_BRUAN</name>
<evidence type="ECO:0008006" key="3">
    <source>
        <dbReference type="Google" id="ProtNLM"/>
    </source>
</evidence>
<dbReference type="InterPro" id="IPR011604">
    <property type="entry name" value="PDDEXK-like_dom_sf"/>
</dbReference>
<evidence type="ECO:0000313" key="1">
    <source>
        <dbReference type="EMBL" id="MBE0563639.1"/>
    </source>
</evidence>
<accession>A0A8I0TBE3</accession>
<reference evidence="1" key="1">
    <citation type="submission" date="2020-09" db="EMBL/GenBank/DDBJ databases">
        <authorList>
            <person name="Dalcin Martins P."/>
        </authorList>
    </citation>
    <scope>NUCLEOTIDE SEQUENCE</scope>
    <source>
        <strain evidence="1">MAG47</strain>
    </source>
</reference>
<dbReference type="Proteomes" id="UP000642265">
    <property type="component" value="Unassembled WGS sequence"/>
</dbReference>
<sequence>MRLTNIHSLSLPLAVWLLTDEYDYINEPNYISATSLLKSTRQLVLARRVDQEERELDISAFLASRMGTAIHDSIEKSWTSNGTQAMKKLGYPDHIADNIVVNPTQEQLAANPNTIPVWMEQRAMRKIVVDGQEFTIGGKFDMVLDGRLFDAKSTSVYSYLLGRKDTDYSMQGSIYRWLNPELITSDHIYIQFIFTDWQKARARNDANYPQTKALEYPVEMLSVEDTEAFIRSKIREIIKYRNAPDEQIPYCNDKELWRGETVYKYYADPNKTDGRATKNFDDKAEAFAHLAAKGNKGVVLAVVGDARACEFCPAFNVCKQKDQFFVAP</sequence>